<keyword evidence="3" id="KW-1185">Reference proteome</keyword>
<name>A0ABD3Q5U0_9STRA</name>
<dbReference type="InterPro" id="IPR019410">
    <property type="entry name" value="Methyltransf_16"/>
</dbReference>
<dbReference type="SUPFAM" id="SSF53335">
    <property type="entry name" value="S-adenosyl-L-methionine-dependent methyltransferases"/>
    <property type="match status" value="1"/>
</dbReference>
<feature type="region of interest" description="Disordered" evidence="1">
    <location>
        <begin position="1"/>
        <end position="23"/>
    </location>
</feature>
<evidence type="ECO:0008006" key="4">
    <source>
        <dbReference type="Google" id="ProtNLM"/>
    </source>
</evidence>
<dbReference type="Proteomes" id="UP001530400">
    <property type="component" value="Unassembled WGS sequence"/>
</dbReference>
<dbReference type="EMBL" id="JALLPJ020000312">
    <property type="protein sequence ID" value="KAL3795687.1"/>
    <property type="molecule type" value="Genomic_DNA"/>
</dbReference>
<reference evidence="2 3" key="1">
    <citation type="submission" date="2024-10" db="EMBL/GenBank/DDBJ databases">
        <title>Updated reference genomes for cyclostephanoid diatoms.</title>
        <authorList>
            <person name="Roberts W.R."/>
            <person name="Alverson A.J."/>
        </authorList>
    </citation>
    <scope>NUCLEOTIDE SEQUENCE [LARGE SCALE GENOMIC DNA]</scope>
    <source>
        <strain evidence="2 3">AJA010-31</strain>
    </source>
</reference>
<dbReference type="PANTHER" id="PTHR14614:SF132">
    <property type="entry name" value="PROTEIN-LYSINE METHYLTRANSFERASE C42C1.13"/>
    <property type="match status" value="1"/>
</dbReference>
<dbReference type="PANTHER" id="PTHR14614">
    <property type="entry name" value="HEPATOCELLULAR CARCINOMA-ASSOCIATED ANTIGEN"/>
    <property type="match status" value="1"/>
</dbReference>
<sequence>MINWREHNIHNHNDGHDSGSDSDGQKEFLFNLFEEETDKALTHDFKSKSGAVDITITLVGREECNTSTGLAVWGGAETLCDYFMEEIDSGRSENLFQKGQSRVLELGAGLGLCGLFVAQAFEPSKVILTDGDVDVLERLEKNIEQNPTSHEIQVSCAQLVWGQNLDVFADEHGKFDVIIASECMYMSPSLQTIWDTVKILLDKNGVFVYVHQASSQVPNEKVLEMATNCGFEWSTSSTFSLVHLFRRKTGYA</sequence>
<dbReference type="Pfam" id="PF10294">
    <property type="entry name" value="Methyltransf_16"/>
    <property type="match status" value="1"/>
</dbReference>
<organism evidence="2 3">
    <name type="scientific">Cyclotella atomus</name>
    <dbReference type="NCBI Taxonomy" id="382360"/>
    <lineage>
        <taxon>Eukaryota</taxon>
        <taxon>Sar</taxon>
        <taxon>Stramenopiles</taxon>
        <taxon>Ochrophyta</taxon>
        <taxon>Bacillariophyta</taxon>
        <taxon>Coscinodiscophyceae</taxon>
        <taxon>Thalassiosirophycidae</taxon>
        <taxon>Stephanodiscales</taxon>
        <taxon>Stephanodiscaceae</taxon>
        <taxon>Cyclotella</taxon>
    </lineage>
</organism>
<dbReference type="InterPro" id="IPR029063">
    <property type="entry name" value="SAM-dependent_MTases_sf"/>
</dbReference>
<dbReference type="Gene3D" id="3.40.50.150">
    <property type="entry name" value="Vaccinia Virus protein VP39"/>
    <property type="match status" value="1"/>
</dbReference>
<protein>
    <recommendedName>
        <fullName evidence="4">Calmodulin-lysine N-methyltransferase</fullName>
    </recommendedName>
</protein>
<gene>
    <name evidence="2" type="ORF">ACHAWO_004272</name>
</gene>
<accession>A0ABD3Q5U0</accession>
<proteinExistence type="predicted"/>
<comment type="caution">
    <text evidence="2">The sequence shown here is derived from an EMBL/GenBank/DDBJ whole genome shotgun (WGS) entry which is preliminary data.</text>
</comment>
<evidence type="ECO:0000313" key="2">
    <source>
        <dbReference type="EMBL" id="KAL3795687.1"/>
    </source>
</evidence>
<evidence type="ECO:0000313" key="3">
    <source>
        <dbReference type="Proteomes" id="UP001530400"/>
    </source>
</evidence>
<dbReference type="AlphaFoldDB" id="A0ABD3Q5U0"/>
<evidence type="ECO:0000256" key="1">
    <source>
        <dbReference type="SAM" id="MobiDB-lite"/>
    </source>
</evidence>